<accession>D0SJN7</accession>
<dbReference type="Proteomes" id="UP000018442">
    <property type="component" value="Unassembled WGS sequence"/>
</dbReference>
<proteinExistence type="predicted"/>
<evidence type="ECO:0000313" key="2">
    <source>
        <dbReference type="Proteomes" id="UP000018442"/>
    </source>
</evidence>
<gene>
    <name evidence="1" type="ORF">HMPREF0026_01335</name>
</gene>
<reference evidence="2" key="1">
    <citation type="journal article" date="2012" name="PLoS ONE">
        <title>The success of Acinetobacter species; genetic, metabolic and virulence attributes.</title>
        <authorList>
            <person name="Peleg A.Y."/>
            <person name="de Breij A."/>
            <person name="Adams M.D."/>
            <person name="Cerqueira G.M."/>
            <person name="Mocali S."/>
            <person name="Galardini M."/>
            <person name="Nibbering P.H."/>
            <person name="Earl A.M."/>
            <person name="Ward D.V."/>
            <person name="Paterson D.L."/>
            <person name="Seifert H."/>
            <person name="Dijkshoorn L."/>
        </authorList>
    </citation>
    <scope>NUCLEOTIDE SEQUENCE [LARGE SCALE GENOMIC DNA]</scope>
    <source>
        <strain evidence="2">SH205</strain>
    </source>
</reference>
<dbReference type="HOGENOM" id="CLU_1881268_0_0_6"/>
<evidence type="ECO:0000313" key="1">
    <source>
        <dbReference type="EMBL" id="EEY94059.1"/>
    </source>
</evidence>
<dbReference type="EMBL" id="GG705011">
    <property type="protein sequence ID" value="EEY94059.1"/>
    <property type="molecule type" value="Genomic_DNA"/>
</dbReference>
<organism evidence="1 2">
    <name type="scientific">Acinetobacter junii SH205</name>
    <dbReference type="NCBI Taxonomy" id="575587"/>
    <lineage>
        <taxon>Bacteria</taxon>
        <taxon>Pseudomonadati</taxon>
        <taxon>Pseudomonadota</taxon>
        <taxon>Gammaproteobacteria</taxon>
        <taxon>Moraxellales</taxon>
        <taxon>Moraxellaceae</taxon>
        <taxon>Acinetobacter</taxon>
    </lineage>
</organism>
<protein>
    <submittedName>
        <fullName evidence="1">Uncharacterized protein</fullName>
    </submittedName>
</protein>
<sequence>MMRVQLSEKSKAEFIELIAKDSITCWFEGDEFVMPSGQGKTAKGIVLGKLLVWRHRQTEVDELQVKLNGAEERALTCLEYKDKYRAERDELQKRVDAVKTLIEEYRDPPTEDKTFQHALSIVADELEQALKGGDQ</sequence>
<name>D0SJN7_ACIJU</name>
<dbReference type="AlphaFoldDB" id="D0SJN7"/>